<keyword evidence="2" id="KW-1185">Reference proteome</keyword>
<accession>A0ACC3NSM5</accession>
<evidence type="ECO:0000313" key="1">
    <source>
        <dbReference type="EMBL" id="KAK3721836.1"/>
    </source>
</evidence>
<dbReference type="Proteomes" id="UP001281147">
    <property type="component" value="Unassembled WGS sequence"/>
</dbReference>
<reference evidence="1" key="1">
    <citation type="submission" date="2023-07" db="EMBL/GenBank/DDBJ databases">
        <title>Black Yeasts Isolated from many extreme environments.</title>
        <authorList>
            <person name="Coleine C."/>
            <person name="Stajich J.E."/>
            <person name="Selbmann L."/>
        </authorList>
    </citation>
    <scope>NUCLEOTIDE SEQUENCE</scope>
    <source>
        <strain evidence="1">CCFEE 5714</strain>
    </source>
</reference>
<sequence>MPSAILHPPCANRLSGDTANTLLPQTLRTPSGLAILEIQGTINTPSNAASGQQQAHPIGKIVLPPNDPAKPVDKRVYMYVGKHQRLTGELKKLTNPIAIIQRRKDGVGGAEESDELEIAEIVHYKILFAHRPEPVGGGGDE</sequence>
<comment type="caution">
    <text evidence="1">The sequence shown here is derived from an EMBL/GenBank/DDBJ whole genome shotgun (WGS) entry which is preliminary data.</text>
</comment>
<gene>
    <name evidence="1" type="ORF">LTR37_003002</name>
</gene>
<proteinExistence type="predicted"/>
<dbReference type="EMBL" id="JAUTXU010000016">
    <property type="protein sequence ID" value="KAK3721836.1"/>
    <property type="molecule type" value="Genomic_DNA"/>
</dbReference>
<organism evidence="1 2">
    <name type="scientific">Vermiconidia calcicola</name>
    <dbReference type="NCBI Taxonomy" id="1690605"/>
    <lineage>
        <taxon>Eukaryota</taxon>
        <taxon>Fungi</taxon>
        <taxon>Dikarya</taxon>
        <taxon>Ascomycota</taxon>
        <taxon>Pezizomycotina</taxon>
        <taxon>Dothideomycetes</taxon>
        <taxon>Dothideomycetidae</taxon>
        <taxon>Mycosphaerellales</taxon>
        <taxon>Extremaceae</taxon>
        <taxon>Vermiconidia</taxon>
    </lineage>
</organism>
<evidence type="ECO:0000313" key="2">
    <source>
        <dbReference type="Proteomes" id="UP001281147"/>
    </source>
</evidence>
<name>A0ACC3NSM5_9PEZI</name>
<protein>
    <submittedName>
        <fullName evidence="1">Uncharacterized protein</fullName>
    </submittedName>
</protein>